<dbReference type="FunCoup" id="B4J3X4">
    <property type="interactions" value="16"/>
</dbReference>
<evidence type="ECO:0000313" key="6">
    <source>
        <dbReference type="EMBL" id="EDW01557.1"/>
    </source>
</evidence>
<keyword evidence="7" id="KW-1185">Reference proteome</keyword>
<dbReference type="GO" id="GO:0071486">
    <property type="term" value="P:cellular response to high light intensity"/>
    <property type="evidence" value="ECO:0007669"/>
    <property type="project" value="EnsemblMetazoa"/>
</dbReference>
<dbReference type="Proteomes" id="UP000001070">
    <property type="component" value="Unassembled WGS sequence"/>
</dbReference>
<comment type="subcellular location">
    <subcellularLocation>
        <location evidence="1">Membrane</location>
        <topology evidence="1">Multi-pass membrane protein</topology>
    </subcellularLocation>
</comment>
<sequence>MEKSFAITPWKYALFTTCILIAAFNILFFSCGVVTWGSASSIYGGYAAALCGLLVFSVAFLGVYVALKESYKFSIYYIIGSILVIAVLATYFFTFSNLKSQLLLQFEERIKRLFEEKSHNNDTMQPIHSLFRCCGLEGPQDYLAKENGALPASCCYAFDCTVVSHIHEEGCSVKATSNLQFQAEINYYSTIVIITLQLLSLLFAFLMGKARKLSKIKDDEAPINDD</sequence>
<accession>B4J3X4</accession>
<dbReference type="InterPro" id="IPR008952">
    <property type="entry name" value="Tetraspanin_EC2_sf"/>
</dbReference>
<feature type="transmembrane region" description="Helical" evidence="5">
    <location>
        <begin position="43"/>
        <end position="67"/>
    </location>
</feature>
<dbReference type="OMA" id="CGVTTWG"/>
<dbReference type="eggNOG" id="KOG3882">
    <property type="taxonomic scope" value="Eukaryota"/>
</dbReference>
<keyword evidence="2 5" id="KW-0812">Transmembrane</keyword>
<protein>
    <submittedName>
        <fullName evidence="6">GH21505</fullName>
    </submittedName>
</protein>
<evidence type="ECO:0000256" key="5">
    <source>
        <dbReference type="SAM" id="Phobius"/>
    </source>
</evidence>
<dbReference type="PhylomeDB" id="B4J3X4"/>
<dbReference type="GO" id="GO:0006897">
    <property type="term" value="P:endocytosis"/>
    <property type="evidence" value="ECO:0007669"/>
    <property type="project" value="EnsemblMetazoa"/>
</dbReference>
<keyword evidence="3 5" id="KW-1133">Transmembrane helix</keyword>
<name>B4J3X4_DROGR</name>
<feature type="transmembrane region" description="Helical" evidence="5">
    <location>
        <begin position="74"/>
        <end position="94"/>
    </location>
</feature>
<dbReference type="EMBL" id="CH916367">
    <property type="protein sequence ID" value="EDW01557.1"/>
    <property type="molecule type" value="Genomic_DNA"/>
</dbReference>
<dbReference type="InParanoid" id="B4J3X4"/>
<reference evidence="6 7" key="1">
    <citation type="journal article" date="2007" name="Nature">
        <title>Evolution of genes and genomes on the Drosophila phylogeny.</title>
        <authorList>
            <consortium name="Drosophila 12 Genomes Consortium"/>
            <person name="Clark A.G."/>
            <person name="Eisen M.B."/>
            <person name="Smith D.R."/>
            <person name="Bergman C.M."/>
            <person name="Oliver B."/>
            <person name="Markow T.A."/>
            <person name="Kaufman T.C."/>
            <person name="Kellis M."/>
            <person name="Gelbart W."/>
            <person name="Iyer V.N."/>
            <person name="Pollard D.A."/>
            <person name="Sackton T.B."/>
            <person name="Larracuente A.M."/>
            <person name="Singh N.D."/>
            <person name="Abad J.P."/>
            <person name="Abt D.N."/>
            <person name="Adryan B."/>
            <person name="Aguade M."/>
            <person name="Akashi H."/>
            <person name="Anderson W.W."/>
            <person name="Aquadro C.F."/>
            <person name="Ardell D.H."/>
            <person name="Arguello R."/>
            <person name="Artieri C.G."/>
            <person name="Barbash D.A."/>
            <person name="Barker D."/>
            <person name="Barsanti P."/>
            <person name="Batterham P."/>
            <person name="Batzoglou S."/>
            <person name="Begun D."/>
            <person name="Bhutkar A."/>
            <person name="Blanco E."/>
            <person name="Bosak S.A."/>
            <person name="Bradley R.K."/>
            <person name="Brand A.D."/>
            <person name="Brent M.R."/>
            <person name="Brooks A.N."/>
            <person name="Brown R.H."/>
            <person name="Butlin R.K."/>
            <person name="Caggese C."/>
            <person name="Calvi B.R."/>
            <person name="Bernardo de Carvalho A."/>
            <person name="Caspi A."/>
            <person name="Castrezana S."/>
            <person name="Celniker S.E."/>
            <person name="Chang J.L."/>
            <person name="Chapple C."/>
            <person name="Chatterji S."/>
            <person name="Chinwalla A."/>
            <person name="Civetta A."/>
            <person name="Clifton S.W."/>
            <person name="Comeron J.M."/>
            <person name="Costello J.C."/>
            <person name="Coyne J.A."/>
            <person name="Daub J."/>
            <person name="David R.G."/>
            <person name="Delcher A.L."/>
            <person name="Delehaunty K."/>
            <person name="Do C.B."/>
            <person name="Ebling H."/>
            <person name="Edwards K."/>
            <person name="Eickbush T."/>
            <person name="Evans J.D."/>
            <person name="Filipski A."/>
            <person name="Findeiss S."/>
            <person name="Freyhult E."/>
            <person name="Fulton L."/>
            <person name="Fulton R."/>
            <person name="Garcia A.C."/>
            <person name="Gardiner A."/>
            <person name="Garfield D.A."/>
            <person name="Garvin B.E."/>
            <person name="Gibson G."/>
            <person name="Gilbert D."/>
            <person name="Gnerre S."/>
            <person name="Godfrey J."/>
            <person name="Good R."/>
            <person name="Gotea V."/>
            <person name="Gravely B."/>
            <person name="Greenberg A.J."/>
            <person name="Griffiths-Jones S."/>
            <person name="Gross S."/>
            <person name="Guigo R."/>
            <person name="Gustafson E.A."/>
            <person name="Haerty W."/>
            <person name="Hahn M.W."/>
            <person name="Halligan D.L."/>
            <person name="Halpern A.L."/>
            <person name="Halter G.M."/>
            <person name="Han M.V."/>
            <person name="Heger A."/>
            <person name="Hillier L."/>
            <person name="Hinrichs A.S."/>
            <person name="Holmes I."/>
            <person name="Hoskins R.A."/>
            <person name="Hubisz M.J."/>
            <person name="Hultmark D."/>
            <person name="Huntley M.A."/>
            <person name="Jaffe D.B."/>
            <person name="Jagadeeshan S."/>
            <person name="Jeck W.R."/>
            <person name="Johnson J."/>
            <person name="Jones C.D."/>
            <person name="Jordan W.C."/>
            <person name="Karpen G.H."/>
            <person name="Kataoka E."/>
            <person name="Keightley P.D."/>
            <person name="Kheradpour P."/>
            <person name="Kirkness E.F."/>
            <person name="Koerich L.B."/>
            <person name="Kristiansen K."/>
            <person name="Kudrna D."/>
            <person name="Kulathinal R.J."/>
            <person name="Kumar S."/>
            <person name="Kwok R."/>
            <person name="Lander E."/>
            <person name="Langley C.H."/>
            <person name="Lapoint R."/>
            <person name="Lazzaro B.P."/>
            <person name="Lee S.J."/>
            <person name="Levesque L."/>
            <person name="Li R."/>
            <person name="Lin C.F."/>
            <person name="Lin M.F."/>
            <person name="Lindblad-Toh K."/>
            <person name="Llopart A."/>
            <person name="Long M."/>
            <person name="Low L."/>
            <person name="Lozovsky E."/>
            <person name="Lu J."/>
            <person name="Luo M."/>
            <person name="Machado C.A."/>
            <person name="Makalowski W."/>
            <person name="Marzo M."/>
            <person name="Matsuda M."/>
            <person name="Matzkin L."/>
            <person name="McAllister B."/>
            <person name="McBride C.S."/>
            <person name="McKernan B."/>
            <person name="McKernan K."/>
            <person name="Mendez-Lago M."/>
            <person name="Minx P."/>
            <person name="Mollenhauer M.U."/>
            <person name="Montooth K."/>
            <person name="Mount S.M."/>
            <person name="Mu X."/>
            <person name="Myers E."/>
            <person name="Negre B."/>
            <person name="Newfeld S."/>
            <person name="Nielsen R."/>
            <person name="Noor M.A."/>
            <person name="O'Grady P."/>
            <person name="Pachter L."/>
            <person name="Papaceit M."/>
            <person name="Parisi M.J."/>
            <person name="Parisi M."/>
            <person name="Parts L."/>
            <person name="Pedersen J.S."/>
            <person name="Pesole G."/>
            <person name="Phillippy A.M."/>
            <person name="Ponting C.P."/>
            <person name="Pop M."/>
            <person name="Porcelli D."/>
            <person name="Powell J.R."/>
            <person name="Prohaska S."/>
            <person name="Pruitt K."/>
            <person name="Puig M."/>
            <person name="Quesneville H."/>
            <person name="Ram K.R."/>
            <person name="Rand D."/>
            <person name="Rasmussen M.D."/>
            <person name="Reed L.K."/>
            <person name="Reenan R."/>
            <person name="Reily A."/>
            <person name="Remington K.A."/>
            <person name="Rieger T.T."/>
            <person name="Ritchie M.G."/>
            <person name="Robin C."/>
            <person name="Rogers Y.H."/>
            <person name="Rohde C."/>
            <person name="Rozas J."/>
            <person name="Rubenfield M.J."/>
            <person name="Ruiz A."/>
            <person name="Russo S."/>
            <person name="Salzberg S.L."/>
            <person name="Sanchez-Gracia A."/>
            <person name="Saranga D.J."/>
            <person name="Sato H."/>
            <person name="Schaeffer S.W."/>
            <person name="Schatz M.C."/>
            <person name="Schlenke T."/>
            <person name="Schwartz R."/>
            <person name="Segarra C."/>
            <person name="Singh R.S."/>
            <person name="Sirot L."/>
            <person name="Sirota M."/>
            <person name="Sisneros N.B."/>
            <person name="Smith C.D."/>
            <person name="Smith T.F."/>
            <person name="Spieth J."/>
            <person name="Stage D.E."/>
            <person name="Stark A."/>
            <person name="Stephan W."/>
            <person name="Strausberg R.L."/>
            <person name="Strempel S."/>
            <person name="Sturgill D."/>
            <person name="Sutton G."/>
            <person name="Sutton G.G."/>
            <person name="Tao W."/>
            <person name="Teichmann S."/>
            <person name="Tobari Y.N."/>
            <person name="Tomimura Y."/>
            <person name="Tsolas J.M."/>
            <person name="Valente V.L."/>
            <person name="Venter E."/>
            <person name="Venter J.C."/>
            <person name="Vicario S."/>
            <person name="Vieira F.G."/>
            <person name="Vilella A.J."/>
            <person name="Villasante A."/>
            <person name="Walenz B."/>
            <person name="Wang J."/>
            <person name="Wasserman M."/>
            <person name="Watts T."/>
            <person name="Wilson D."/>
            <person name="Wilson R.K."/>
            <person name="Wing R.A."/>
            <person name="Wolfner M.F."/>
            <person name="Wong A."/>
            <person name="Wong G.K."/>
            <person name="Wu C.I."/>
            <person name="Wu G."/>
            <person name="Yamamoto D."/>
            <person name="Yang H.P."/>
            <person name="Yang S.P."/>
            <person name="Yorke J.A."/>
            <person name="Yoshida K."/>
            <person name="Zdobnov E."/>
            <person name="Zhang P."/>
            <person name="Zhang Y."/>
            <person name="Zimin A.V."/>
            <person name="Baldwin J."/>
            <person name="Abdouelleil A."/>
            <person name="Abdulkadir J."/>
            <person name="Abebe A."/>
            <person name="Abera B."/>
            <person name="Abreu J."/>
            <person name="Acer S.C."/>
            <person name="Aftuck L."/>
            <person name="Alexander A."/>
            <person name="An P."/>
            <person name="Anderson E."/>
            <person name="Anderson S."/>
            <person name="Arachi H."/>
            <person name="Azer M."/>
            <person name="Bachantsang P."/>
            <person name="Barry A."/>
            <person name="Bayul T."/>
            <person name="Berlin A."/>
            <person name="Bessette D."/>
            <person name="Bloom T."/>
            <person name="Blye J."/>
            <person name="Boguslavskiy L."/>
            <person name="Bonnet C."/>
            <person name="Boukhgalter B."/>
            <person name="Bourzgui I."/>
            <person name="Brown A."/>
            <person name="Cahill P."/>
            <person name="Channer S."/>
            <person name="Cheshatsang Y."/>
            <person name="Chuda L."/>
            <person name="Citroen M."/>
            <person name="Collymore A."/>
            <person name="Cooke P."/>
            <person name="Costello M."/>
            <person name="D'Aco K."/>
            <person name="Daza R."/>
            <person name="De Haan G."/>
            <person name="DeGray S."/>
            <person name="DeMaso C."/>
            <person name="Dhargay N."/>
            <person name="Dooley K."/>
            <person name="Dooley E."/>
            <person name="Doricent M."/>
            <person name="Dorje P."/>
            <person name="Dorjee K."/>
            <person name="Dupes A."/>
            <person name="Elong R."/>
            <person name="Falk J."/>
            <person name="Farina A."/>
            <person name="Faro S."/>
            <person name="Ferguson D."/>
            <person name="Fisher S."/>
            <person name="Foley C.D."/>
            <person name="Franke A."/>
            <person name="Friedrich D."/>
            <person name="Gadbois L."/>
            <person name="Gearin G."/>
            <person name="Gearin C.R."/>
            <person name="Giannoukos G."/>
            <person name="Goode T."/>
            <person name="Graham J."/>
            <person name="Grandbois E."/>
            <person name="Grewal S."/>
            <person name="Gyaltsen K."/>
            <person name="Hafez N."/>
            <person name="Hagos B."/>
            <person name="Hall J."/>
            <person name="Henson C."/>
            <person name="Hollinger A."/>
            <person name="Honan T."/>
            <person name="Huard M.D."/>
            <person name="Hughes L."/>
            <person name="Hurhula B."/>
            <person name="Husby M.E."/>
            <person name="Kamat A."/>
            <person name="Kanga B."/>
            <person name="Kashin S."/>
            <person name="Khazanovich D."/>
            <person name="Kisner P."/>
            <person name="Lance K."/>
            <person name="Lara M."/>
            <person name="Lee W."/>
            <person name="Lennon N."/>
            <person name="Letendre F."/>
            <person name="LeVine R."/>
            <person name="Lipovsky A."/>
            <person name="Liu X."/>
            <person name="Liu J."/>
            <person name="Liu S."/>
            <person name="Lokyitsang T."/>
            <person name="Lokyitsang Y."/>
            <person name="Lubonja R."/>
            <person name="Lui A."/>
            <person name="MacDonald P."/>
            <person name="Magnisalis V."/>
            <person name="Maru K."/>
            <person name="Matthews C."/>
            <person name="McCusker W."/>
            <person name="McDonough S."/>
            <person name="Mehta T."/>
            <person name="Meldrim J."/>
            <person name="Meneus L."/>
            <person name="Mihai O."/>
            <person name="Mihalev A."/>
            <person name="Mihova T."/>
            <person name="Mittelman R."/>
            <person name="Mlenga V."/>
            <person name="Montmayeur A."/>
            <person name="Mulrain L."/>
            <person name="Navidi A."/>
            <person name="Naylor J."/>
            <person name="Negash T."/>
            <person name="Nguyen T."/>
            <person name="Nguyen N."/>
            <person name="Nicol R."/>
            <person name="Norbu C."/>
            <person name="Norbu N."/>
            <person name="Novod N."/>
            <person name="O'Neill B."/>
            <person name="Osman S."/>
            <person name="Markiewicz E."/>
            <person name="Oyono O.L."/>
            <person name="Patti C."/>
            <person name="Phunkhang P."/>
            <person name="Pierre F."/>
            <person name="Priest M."/>
            <person name="Raghuraman S."/>
            <person name="Rege F."/>
            <person name="Reyes R."/>
            <person name="Rise C."/>
            <person name="Rogov P."/>
            <person name="Ross K."/>
            <person name="Ryan E."/>
            <person name="Settipalli S."/>
            <person name="Shea T."/>
            <person name="Sherpa N."/>
            <person name="Shi L."/>
            <person name="Shih D."/>
            <person name="Sparrow T."/>
            <person name="Spaulding J."/>
            <person name="Stalker J."/>
            <person name="Stange-Thomann N."/>
            <person name="Stavropoulos S."/>
            <person name="Stone C."/>
            <person name="Strader C."/>
            <person name="Tesfaye S."/>
            <person name="Thomson T."/>
            <person name="Thoulutsang Y."/>
            <person name="Thoulutsang D."/>
            <person name="Topham K."/>
            <person name="Topping I."/>
            <person name="Tsamla T."/>
            <person name="Vassiliev H."/>
            <person name="Vo A."/>
            <person name="Wangchuk T."/>
            <person name="Wangdi T."/>
            <person name="Weiand M."/>
            <person name="Wilkinson J."/>
            <person name="Wilson A."/>
            <person name="Yadav S."/>
            <person name="Young G."/>
            <person name="Yu Q."/>
            <person name="Zembek L."/>
            <person name="Zhong D."/>
            <person name="Zimmer A."/>
            <person name="Zwirko Z."/>
            <person name="Jaffe D.B."/>
            <person name="Alvarez P."/>
            <person name="Brockman W."/>
            <person name="Butler J."/>
            <person name="Chin C."/>
            <person name="Gnerre S."/>
            <person name="Grabherr M."/>
            <person name="Kleber M."/>
            <person name="Mauceli E."/>
            <person name="MacCallum I."/>
        </authorList>
    </citation>
    <scope>NUCLEOTIDE SEQUENCE [LARGE SCALE GENOMIC DNA]</scope>
    <source>
        <strain evidence="7">Tucson 15287-2541.00</strain>
    </source>
</reference>
<dbReference type="GO" id="GO:0016020">
    <property type="term" value="C:membrane"/>
    <property type="evidence" value="ECO:0007669"/>
    <property type="project" value="UniProtKB-SubCell"/>
</dbReference>
<dbReference type="HOGENOM" id="CLU_1220802_0_0_1"/>
<evidence type="ECO:0000313" key="7">
    <source>
        <dbReference type="Proteomes" id="UP000001070"/>
    </source>
</evidence>
<proteinExistence type="predicted"/>
<evidence type="ECO:0000256" key="4">
    <source>
        <dbReference type="ARBA" id="ARBA00023136"/>
    </source>
</evidence>
<keyword evidence="4 5" id="KW-0472">Membrane</keyword>
<dbReference type="InterPro" id="IPR018499">
    <property type="entry name" value="Tetraspanin/Peripherin"/>
</dbReference>
<feature type="transmembrane region" description="Helical" evidence="5">
    <location>
        <begin position="12"/>
        <end position="37"/>
    </location>
</feature>
<dbReference type="CDD" id="cd03127">
    <property type="entry name" value="tetraspanin_LEL"/>
    <property type="match status" value="1"/>
</dbReference>
<dbReference type="Pfam" id="PF00335">
    <property type="entry name" value="Tetraspanin"/>
    <property type="match status" value="1"/>
</dbReference>
<dbReference type="KEGG" id="dgr:6560605"/>
<dbReference type="PROSITE" id="PS51257">
    <property type="entry name" value="PROKAR_LIPOPROTEIN"/>
    <property type="match status" value="1"/>
</dbReference>
<dbReference type="SUPFAM" id="SSF48652">
    <property type="entry name" value="Tetraspanin"/>
    <property type="match status" value="1"/>
</dbReference>
<dbReference type="OrthoDB" id="6239677at2759"/>
<organism evidence="7">
    <name type="scientific">Drosophila grimshawi</name>
    <name type="common">Hawaiian fruit fly</name>
    <name type="synonym">Idiomyia grimshawi</name>
    <dbReference type="NCBI Taxonomy" id="7222"/>
    <lineage>
        <taxon>Eukaryota</taxon>
        <taxon>Metazoa</taxon>
        <taxon>Ecdysozoa</taxon>
        <taxon>Arthropoda</taxon>
        <taxon>Hexapoda</taxon>
        <taxon>Insecta</taxon>
        <taxon>Pterygota</taxon>
        <taxon>Neoptera</taxon>
        <taxon>Endopterygota</taxon>
        <taxon>Diptera</taxon>
        <taxon>Brachycera</taxon>
        <taxon>Muscomorpha</taxon>
        <taxon>Ephydroidea</taxon>
        <taxon>Drosophilidae</taxon>
        <taxon>Drosophila</taxon>
        <taxon>Hawaiian Drosophila</taxon>
    </lineage>
</organism>
<dbReference type="Gene3D" id="1.10.1450.10">
    <property type="entry name" value="Tetraspanin"/>
    <property type="match status" value="1"/>
</dbReference>
<gene>
    <name evidence="6" type="primary">Dgri\GH21505</name>
    <name evidence="6" type="ORF">Dgri_GH21505</name>
</gene>
<dbReference type="AlphaFoldDB" id="B4J3X4"/>
<evidence type="ECO:0000256" key="2">
    <source>
        <dbReference type="ARBA" id="ARBA00022692"/>
    </source>
</evidence>
<dbReference type="GO" id="GO:0005764">
    <property type="term" value="C:lysosome"/>
    <property type="evidence" value="ECO:0007669"/>
    <property type="project" value="EnsemblMetazoa"/>
</dbReference>
<feature type="transmembrane region" description="Helical" evidence="5">
    <location>
        <begin position="187"/>
        <end position="207"/>
    </location>
</feature>
<evidence type="ECO:0000256" key="1">
    <source>
        <dbReference type="ARBA" id="ARBA00004141"/>
    </source>
</evidence>
<evidence type="ECO:0000256" key="3">
    <source>
        <dbReference type="ARBA" id="ARBA00022989"/>
    </source>
</evidence>
<dbReference type="SMR" id="B4J3X4"/>